<sequence>MIMLFTDFGLNGPYVGQMQAAIYGVNPTARVINLFANAPGFNPRASAYLLAAYVDYVPAATVFLAVIDPGVGSAQRQPVVVSVEDRYFVGPDNGLFDVLGTRARSAAKTEILWRPANLSASFHGRDLFAPIAAHLDQRTVPGDWLGPVQPFIVDDVAADLYEVIYVDDYGNAMTGVRASELPPAAVIGVNGQALNRARTFADVLPGQAFWYENSNGLMELAVNCGSAAKQLSLQIGTKVEVLPK</sequence>
<dbReference type="KEGG" id="tee:Tel_04170"/>
<keyword evidence="6" id="KW-1185">Reference proteome</keyword>
<dbReference type="AlphaFoldDB" id="A0A0S2TI83"/>
<feature type="domain" description="S-adenosyl-l-methionine hydroxide adenosyltransferase C-terminal" evidence="4">
    <location>
        <begin position="162"/>
        <end position="240"/>
    </location>
</feature>
<evidence type="ECO:0000313" key="6">
    <source>
        <dbReference type="Proteomes" id="UP000055136"/>
    </source>
</evidence>
<dbReference type="PANTHER" id="PTHR35092:SF1">
    <property type="entry name" value="CHLORINASE MJ1651"/>
    <property type="match status" value="1"/>
</dbReference>
<dbReference type="Gene3D" id="2.40.30.90">
    <property type="entry name" value="Bacterial fluorinating enzyme like"/>
    <property type="match status" value="1"/>
</dbReference>
<dbReference type="Gene3D" id="3.40.50.10790">
    <property type="entry name" value="S-adenosyl-l-methionine hydroxide adenosyltransferase, N-terminal"/>
    <property type="match status" value="1"/>
</dbReference>
<dbReference type="STRING" id="1748243.Tel_04170"/>
<dbReference type="InterPro" id="IPR023227">
    <property type="entry name" value="SAM_OH_AdoTrfase_C_sf"/>
</dbReference>
<dbReference type="InterPro" id="IPR023228">
    <property type="entry name" value="SAM_OH_AdoTrfase_N_sf"/>
</dbReference>
<dbReference type="InterPro" id="IPR046470">
    <property type="entry name" value="SAM_HAT_C"/>
</dbReference>
<dbReference type="Pfam" id="PF01887">
    <property type="entry name" value="SAM_HAT_N"/>
    <property type="match status" value="1"/>
</dbReference>
<evidence type="ECO:0000259" key="4">
    <source>
        <dbReference type="Pfam" id="PF20257"/>
    </source>
</evidence>
<comment type="similarity">
    <text evidence="2">Belongs to the SAM hydrolase / SAM-dependent halogenase family.</text>
</comment>
<proteinExistence type="inferred from homology"/>
<dbReference type="SUPFAM" id="SSF101852">
    <property type="entry name" value="Bacterial fluorinating enzyme, C-terminal domain"/>
    <property type="match status" value="1"/>
</dbReference>
<evidence type="ECO:0008006" key="7">
    <source>
        <dbReference type="Google" id="ProtNLM"/>
    </source>
</evidence>
<reference evidence="5" key="1">
    <citation type="submission" date="2015-10" db="EMBL/GenBank/DDBJ databases">
        <title>Description of Candidatus Tenderia electrophaga gen. nov, sp. nov., an Uncultivated Electroautotroph from a Biocathode Enrichment.</title>
        <authorList>
            <person name="Eddie B.J."/>
            <person name="Malanoski A.P."/>
            <person name="Wang Z."/>
            <person name="Hall R.J."/>
            <person name="Oh S.D."/>
            <person name="Heiner C."/>
            <person name="Lin B."/>
            <person name="Strycharz-Glaven S.M."/>
        </authorList>
    </citation>
    <scope>NUCLEOTIDE SEQUENCE [LARGE SCALE GENOMIC DNA]</scope>
    <source>
        <strain evidence="5">NRL1</strain>
    </source>
</reference>
<feature type="domain" description="S-adenosyl-l-methionine hydroxide adenosyltransferase N-terminal" evidence="3">
    <location>
        <begin position="2"/>
        <end position="139"/>
    </location>
</feature>
<accession>A0A0S2TI83</accession>
<evidence type="ECO:0000259" key="3">
    <source>
        <dbReference type="Pfam" id="PF01887"/>
    </source>
</evidence>
<dbReference type="InterPro" id="IPR046469">
    <property type="entry name" value="SAM_HAT_N"/>
</dbReference>
<dbReference type="Proteomes" id="UP000055136">
    <property type="component" value="Chromosome"/>
</dbReference>
<evidence type="ECO:0000256" key="1">
    <source>
        <dbReference type="ARBA" id="ARBA00022691"/>
    </source>
</evidence>
<keyword evidence="1" id="KW-0949">S-adenosyl-L-methionine</keyword>
<evidence type="ECO:0000256" key="2">
    <source>
        <dbReference type="ARBA" id="ARBA00024035"/>
    </source>
</evidence>
<dbReference type="PIRSF" id="PIRSF006779">
    <property type="entry name" value="UCP006779"/>
    <property type="match status" value="1"/>
</dbReference>
<protein>
    <recommendedName>
        <fullName evidence="7">SAM-dependent chlorinase/fluorinase</fullName>
    </recommendedName>
</protein>
<dbReference type="SUPFAM" id="SSF102522">
    <property type="entry name" value="Bacterial fluorinating enzyme, N-terminal domain"/>
    <property type="match status" value="1"/>
</dbReference>
<dbReference type="PANTHER" id="PTHR35092">
    <property type="entry name" value="CHLORINASE MJ1651"/>
    <property type="match status" value="1"/>
</dbReference>
<gene>
    <name evidence="5" type="ORF">Tel_04170</name>
</gene>
<name>A0A0S2TI83_9GAMM</name>
<evidence type="ECO:0000313" key="5">
    <source>
        <dbReference type="EMBL" id="ALP54733.1"/>
    </source>
</evidence>
<dbReference type="EMBL" id="CP013099">
    <property type="protein sequence ID" value="ALP54733.1"/>
    <property type="molecule type" value="Genomic_DNA"/>
</dbReference>
<dbReference type="InterPro" id="IPR002747">
    <property type="entry name" value="SAM_OH_AdoTrfase"/>
</dbReference>
<dbReference type="Pfam" id="PF20257">
    <property type="entry name" value="SAM_HAT_C"/>
    <property type="match status" value="1"/>
</dbReference>
<organism evidence="5 6">
    <name type="scientific">Candidatus Tenderia electrophaga</name>
    <dbReference type="NCBI Taxonomy" id="1748243"/>
    <lineage>
        <taxon>Bacteria</taxon>
        <taxon>Pseudomonadati</taxon>
        <taxon>Pseudomonadota</taxon>
        <taxon>Gammaproteobacteria</taxon>
        <taxon>Candidatus Tenderiales</taxon>
        <taxon>Candidatus Tenderiaceae</taxon>
        <taxon>Candidatus Tenderia</taxon>
    </lineage>
</organism>